<dbReference type="InterPro" id="IPR007233">
    <property type="entry name" value="TRAPPC"/>
</dbReference>
<reference evidence="7" key="1">
    <citation type="submission" date="2020-09" db="EMBL/GenBank/DDBJ databases">
        <authorList>
            <person name="Kikuchi T."/>
        </authorList>
    </citation>
    <scope>NUCLEOTIDE SEQUENCE</scope>
    <source>
        <strain evidence="7">SH1</strain>
    </source>
</reference>
<dbReference type="GO" id="GO:0005794">
    <property type="term" value="C:Golgi apparatus"/>
    <property type="evidence" value="ECO:0007669"/>
    <property type="project" value="UniProtKB-SubCell"/>
</dbReference>
<dbReference type="GO" id="GO:0006888">
    <property type="term" value="P:endoplasmic reticulum to Golgi vesicle-mediated transport"/>
    <property type="evidence" value="ECO:0007669"/>
    <property type="project" value="UniProtKB-UniRule"/>
</dbReference>
<dbReference type="PANTHER" id="PTHR23249:SF16">
    <property type="entry name" value="TRAFFICKING PROTEIN PARTICLE COMPLEX SUBUNIT 1"/>
    <property type="match status" value="1"/>
</dbReference>
<evidence type="ECO:0000313" key="7">
    <source>
        <dbReference type="EMBL" id="CAD5228877.1"/>
    </source>
</evidence>
<keyword evidence="2 6" id="KW-0256">Endoplasmic reticulum</keyword>
<evidence type="ECO:0000256" key="5">
    <source>
        <dbReference type="ARBA" id="ARBA00038167"/>
    </source>
</evidence>
<keyword evidence="4 6" id="KW-0333">Golgi apparatus</keyword>
<dbReference type="SUPFAM" id="SSF64356">
    <property type="entry name" value="SNARE-like"/>
    <property type="match status" value="1"/>
</dbReference>
<keyword evidence="3 6" id="KW-0931">ER-Golgi transport</keyword>
<evidence type="ECO:0000256" key="1">
    <source>
        <dbReference type="ARBA" id="ARBA00022448"/>
    </source>
</evidence>
<protein>
    <recommendedName>
        <fullName evidence="6">Trafficking protein particle complex subunit</fullName>
    </recommendedName>
</protein>
<dbReference type="InterPro" id="IPR011012">
    <property type="entry name" value="Longin-like_dom_sf"/>
</dbReference>
<accession>A0A811LN61</accession>
<dbReference type="CDD" id="cd14855">
    <property type="entry name" value="TRAPPC1_MUM2"/>
    <property type="match status" value="1"/>
</dbReference>
<evidence type="ECO:0000256" key="6">
    <source>
        <dbReference type="RuleBase" id="RU366065"/>
    </source>
</evidence>
<keyword evidence="8" id="KW-1185">Reference proteome</keyword>
<gene>
    <name evidence="7" type="ORF">BOKJ2_LOCUS12936</name>
</gene>
<dbReference type="Pfam" id="PF04099">
    <property type="entry name" value="Sybindin"/>
    <property type="match status" value="1"/>
</dbReference>
<comment type="caution">
    <text evidence="7">The sequence shown here is derived from an EMBL/GenBank/DDBJ whole genome shotgun (WGS) entry which is preliminary data.</text>
</comment>
<dbReference type="SMART" id="SM01399">
    <property type="entry name" value="Sybindin"/>
    <property type="match status" value="1"/>
</dbReference>
<evidence type="ECO:0000256" key="4">
    <source>
        <dbReference type="ARBA" id="ARBA00023034"/>
    </source>
</evidence>
<dbReference type="PANTHER" id="PTHR23249">
    <property type="entry name" value="TRAFFICKING PROTEIN PARTICLE COMPLEX SUBUNIT"/>
    <property type="match status" value="1"/>
</dbReference>
<evidence type="ECO:0000313" key="8">
    <source>
        <dbReference type="Proteomes" id="UP000614601"/>
    </source>
</evidence>
<dbReference type="GO" id="GO:0005783">
    <property type="term" value="C:endoplasmic reticulum"/>
    <property type="evidence" value="ECO:0007669"/>
    <property type="project" value="UniProtKB-SubCell"/>
</dbReference>
<dbReference type="Proteomes" id="UP000783686">
    <property type="component" value="Unassembled WGS sequence"/>
</dbReference>
<keyword evidence="1 6" id="KW-0813">Transport</keyword>
<dbReference type="EMBL" id="CAJFDH010000006">
    <property type="protein sequence ID" value="CAD5228877.1"/>
    <property type="molecule type" value="Genomic_DNA"/>
</dbReference>
<evidence type="ECO:0000256" key="2">
    <source>
        <dbReference type="ARBA" id="ARBA00022824"/>
    </source>
</evidence>
<organism evidence="7 8">
    <name type="scientific">Bursaphelenchus okinawaensis</name>
    <dbReference type="NCBI Taxonomy" id="465554"/>
    <lineage>
        <taxon>Eukaryota</taxon>
        <taxon>Metazoa</taxon>
        <taxon>Ecdysozoa</taxon>
        <taxon>Nematoda</taxon>
        <taxon>Chromadorea</taxon>
        <taxon>Rhabditida</taxon>
        <taxon>Tylenchina</taxon>
        <taxon>Tylenchomorpha</taxon>
        <taxon>Aphelenchoidea</taxon>
        <taxon>Aphelenchoididae</taxon>
        <taxon>Bursaphelenchus</taxon>
    </lineage>
</organism>
<evidence type="ECO:0000256" key="3">
    <source>
        <dbReference type="ARBA" id="ARBA00022892"/>
    </source>
</evidence>
<dbReference type="AlphaFoldDB" id="A0A811LN61"/>
<name>A0A811LN61_9BILA</name>
<sequence>MTIYNLYLFNKSGQCIVYKEWKREKSSDMSKEEEFKLVYGMLLSLRSFSTKLSTKGGQQMVESFKTSAYKMHYLETATAIKMVLNTDPDAEGIHQLLQKIYEVYVATVVRNPVVNTDEEIVSELFHTRLDEVVKGHHCYT</sequence>
<dbReference type="OrthoDB" id="246406at2759"/>
<dbReference type="Proteomes" id="UP000614601">
    <property type="component" value="Unassembled WGS sequence"/>
</dbReference>
<dbReference type="Gene3D" id="3.30.450.70">
    <property type="match status" value="1"/>
</dbReference>
<comment type="subunit">
    <text evidence="6">Part of the multisubunit transport protein particle (TRAPP) complex.</text>
</comment>
<dbReference type="EMBL" id="CAJFCW020000006">
    <property type="protein sequence ID" value="CAG9125192.1"/>
    <property type="molecule type" value="Genomic_DNA"/>
</dbReference>
<comment type="similarity">
    <text evidence="5">Belongs to the TRAPP small subunits family. BET5 subfamily.</text>
</comment>
<comment type="subcellular location">
    <subcellularLocation>
        <location evidence="6">Endoplasmic reticulum</location>
    </subcellularLocation>
    <subcellularLocation>
        <location evidence="6">Golgi apparatus</location>
        <location evidence="6">cis-Golgi network</location>
    </subcellularLocation>
</comment>
<proteinExistence type="inferred from homology"/>
<dbReference type="GO" id="GO:0030008">
    <property type="term" value="C:TRAPP complex"/>
    <property type="evidence" value="ECO:0007669"/>
    <property type="project" value="UniProtKB-UniRule"/>
</dbReference>